<feature type="transmembrane region" description="Helical" evidence="10">
    <location>
        <begin position="107"/>
        <end position="131"/>
    </location>
</feature>
<keyword evidence="5 10" id="KW-1133">Transmembrane helix</keyword>
<evidence type="ECO:0000256" key="3">
    <source>
        <dbReference type="ARBA" id="ARBA00022679"/>
    </source>
</evidence>
<keyword evidence="8 10" id="KW-0594">Phospholipid biosynthesis</keyword>
<feature type="transmembrane region" description="Helical" evidence="10">
    <location>
        <begin position="138"/>
        <end position="157"/>
    </location>
</feature>
<dbReference type="GO" id="GO:0004366">
    <property type="term" value="F:glycerol-3-phosphate O-acyltransferase activity"/>
    <property type="evidence" value="ECO:0007669"/>
    <property type="project" value="UniProtKB-EC"/>
</dbReference>
<evidence type="ECO:0000256" key="2">
    <source>
        <dbReference type="ARBA" id="ARBA00022516"/>
    </source>
</evidence>
<feature type="transmembrane region" description="Helical" evidence="10">
    <location>
        <begin position="163"/>
        <end position="179"/>
    </location>
</feature>
<dbReference type="InterPro" id="IPR003811">
    <property type="entry name" value="G3P_acylTferase_PlsY"/>
</dbReference>
<evidence type="ECO:0000256" key="9">
    <source>
        <dbReference type="ARBA" id="ARBA00023264"/>
    </source>
</evidence>
<comment type="subcellular location">
    <subcellularLocation>
        <location evidence="10">Cell membrane</location>
        <topology evidence="10">Multi-pass membrane protein</topology>
    </subcellularLocation>
</comment>
<dbReference type="RefSeq" id="WP_201633298.1">
    <property type="nucleotide sequence ID" value="NZ_JAEQNB010000002.1"/>
</dbReference>
<comment type="catalytic activity">
    <reaction evidence="10">
        <text>an acyl phosphate + sn-glycerol 3-phosphate = a 1-acyl-sn-glycero-3-phosphate + phosphate</text>
        <dbReference type="Rhea" id="RHEA:34075"/>
        <dbReference type="ChEBI" id="CHEBI:43474"/>
        <dbReference type="ChEBI" id="CHEBI:57597"/>
        <dbReference type="ChEBI" id="CHEBI:57970"/>
        <dbReference type="ChEBI" id="CHEBI:59918"/>
        <dbReference type="EC" id="2.3.1.275"/>
    </reaction>
</comment>
<comment type="function">
    <text evidence="10">Catalyzes the transfer of an acyl group from acyl-phosphate (acyl-PO(4)) to glycerol-3-phosphate (G3P) to form lysophosphatidic acid (LPA). This enzyme utilizes acyl-phosphate as fatty acyl donor, but not acyl-CoA or acyl-ACP.</text>
</comment>
<evidence type="ECO:0000256" key="8">
    <source>
        <dbReference type="ARBA" id="ARBA00023209"/>
    </source>
</evidence>
<dbReference type="HAMAP" id="MF_01043">
    <property type="entry name" value="PlsY"/>
    <property type="match status" value="1"/>
</dbReference>
<organism evidence="11 12">
    <name type="scientific">Tumebacillus amylolyticus</name>
    <dbReference type="NCBI Taxonomy" id="2801339"/>
    <lineage>
        <taxon>Bacteria</taxon>
        <taxon>Bacillati</taxon>
        <taxon>Bacillota</taxon>
        <taxon>Bacilli</taxon>
        <taxon>Bacillales</taxon>
        <taxon>Alicyclobacillaceae</taxon>
        <taxon>Tumebacillus</taxon>
    </lineage>
</organism>
<protein>
    <recommendedName>
        <fullName evidence="10">Glycerol-3-phosphate acyltransferase</fullName>
    </recommendedName>
    <alternativeName>
        <fullName evidence="10">Acyl-PO4 G3P acyltransferase</fullName>
    </alternativeName>
    <alternativeName>
        <fullName evidence="10">Acyl-phosphate--glycerol-3-phosphate acyltransferase</fullName>
    </alternativeName>
    <alternativeName>
        <fullName evidence="10">G3P acyltransferase</fullName>
        <shortName evidence="10">GPAT</shortName>
        <ecNumber evidence="10">2.3.1.275</ecNumber>
    </alternativeName>
    <alternativeName>
        <fullName evidence="10">Lysophosphatidic acid synthase</fullName>
        <shortName evidence="10">LPA synthase</shortName>
    </alternativeName>
</protein>
<reference evidence="11 12" key="1">
    <citation type="submission" date="2021-01" db="EMBL/GenBank/DDBJ databases">
        <title>Tumebacillus sp. strain ITR2 16S ribosomal RNA gene Genome sequencing and assembly.</title>
        <authorList>
            <person name="Kang M."/>
        </authorList>
    </citation>
    <scope>NUCLEOTIDE SEQUENCE [LARGE SCALE GENOMIC DNA]</scope>
    <source>
        <strain evidence="11 12">ITR2</strain>
    </source>
</reference>
<feature type="transmembrane region" description="Helical" evidence="10">
    <location>
        <begin position="211"/>
        <end position="231"/>
    </location>
</feature>
<dbReference type="SMART" id="SM01207">
    <property type="entry name" value="G3P_acyltransf"/>
    <property type="match status" value="1"/>
</dbReference>
<dbReference type="NCBIfam" id="TIGR00023">
    <property type="entry name" value="glycerol-3-phosphate 1-O-acyltransferase PlsY"/>
    <property type="match status" value="1"/>
</dbReference>
<evidence type="ECO:0000313" key="11">
    <source>
        <dbReference type="EMBL" id="MBL0386568.1"/>
    </source>
</evidence>
<dbReference type="EC" id="2.3.1.275" evidence="10"/>
<comment type="similarity">
    <text evidence="10">Belongs to the PlsY family.</text>
</comment>
<dbReference type="Pfam" id="PF02660">
    <property type="entry name" value="G3P_acyltransf"/>
    <property type="match status" value="1"/>
</dbReference>
<keyword evidence="9 10" id="KW-1208">Phospholipid metabolism</keyword>
<keyword evidence="1 10" id="KW-1003">Cell membrane</keyword>
<dbReference type="Proteomes" id="UP000602284">
    <property type="component" value="Unassembled WGS sequence"/>
</dbReference>
<comment type="pathway">
    <text evidence="10">Lipid metabolism; phospholipid metabolism.</text>
</comment>
<dbReference type="PANTHER" id="PTHR30309:SF0">
    <property type="entry name" value="GLYCEROL-3-PHOSPHATE ACYLTRANSFERASE-RELATED"/>
    <property type="match status" value="1"/>
</dbReference>
<keyword evidence="12" id="KW-1185">Reference proteome</keyword>
<name>A0ABS1J8G5_9BACL</name>
<dbReference type="EMBL" id="JAEQNB010000002">
    <property type="protein sequence ID" value="MBL0386568.1"/>
    <property type="molecule type" value="Genomic_DNA"/>
</dbReference>
<keyword evidence="3 10" id="KW-0808">Transferase</keyword>
<feature type="transmembrane region" description="Helical" evidence="10">
    <location>
        <begin position="81"/>
        <end position="101"/>
    </location>
</feature>
<keyword evidence="6 10" id="KW-0443">Lipid metabolism</keyword>
<evidence type="ECO:0000256" key="6">
    <source>
        <dbReference type="ARBA" id="ARBA00023098"/>
    </source>
</evidence>
<feature type="transmembrane region" description="Helical" evidence="10">
    <location>
        <begin position="53"/>
        <end position="74"/>
    </location>
</feature>
<evidence type="ECO:0000256" key="1">
    <source>
        <dbReference type="ARBA" id="ARBA00022475"/>
    </source>
</evidence>
<accession>A0ABS1J8G5</accession>
<proteinExistence type="inferred from homology"/>
<keyword evidence="4 10" id="KW-0812">Transmembrane</keyword>
<evidence type="ECO:0000256" key="7">
    <source>
        <dbReference type="ARBA" id="ARBA00023136"/>
    </source>
</evidence>
<comment type="caution">
    <text evidence="11">The sequence shown here is derived from an EMBL/GenBank/DDBJ whole genome shotgun (WGS) entry which is preliminary data.</text>
</comment>
<keyword evidence="2 10" id="KW-0444">Lipid biosynthesis</keyword>
<evidence type="ECO:0000256" key="5">
    <source>
        <dbReference type="ARBA" id="ARBA00022989"/>
    </source>
</evidence>
<dbReference type="PANTHER" id="PTHR30309">
    <property type="entry name" value="INNER MEMBRANE PROTEIN YGIH"/>
    <property type="match status" value="1"/>
</dbReference>
<gene>
    <name evidence="10 11" type="primary">plsY</name>
    <name evidence="11" type="ORF">JJB07_07890</name>
</gene>
<evidence type="ECO:0000256" key="4">
    <source>
        <dbReference type="ARBA" id="ARBA00022692"/>
    </source>
</evidence>
<comment type="subunit">
    <text evidence="10">Probably interacts with PlsX.</text>
</comment>
<sequence length="233" mass="25492">MTFFMLMVLLIGYIVGSTPFAFLVSKSRGGNIFEQGSGNPGTANTLAMYGKSAAITVLICDILKGFLPTLIVLLITDDQVLAFWTATGTVLGHAFSFYTGFRGGKALATAGGSLLALYPIPIIVVVAAYVLLVLLIRYIVVATTIVIFGAVAFFLWIDQPLGSSLALLVMVAGILYRHLPNWERIYLRNEPKIGNKVEEIHLERLSKEKQAMIKVVYWIVAIAFLAVVYWVKA</sequence>
<keyword evidence="7 10" id="KW-0472">Membrane</keyword>
<evidence type="ECO:0000256" key="10">
    <source>
        <dbReference type="HAMAP-Rule" id="MF_01043"/>
    </source>
</evidence>
<evidence type="ECO:0000313" key="12">
    <source>
        <dbReference type="Proteomes" id="UP000602284"/>
    </source>
</evidence>
<keyword evidence="11" id="KW-0012">Acyltransferase</keyword>